<gene>
    <name evidence="2" type="ORF">BMERY_0048</name>
</gene>
<dbReference type="InterPro" id="IPR012902">
    <property type="entry name" value="N_methyl_site"/>
</dbReference>
<keyword evidence="3" id="KW-1185">Reference proteome</keyword>
<dbReference type="STRING" id="78345.BMERY_0048"/>
<sequence>MGRRRGVGFPQEGGAEGVMLAGRMPKRGMPKRGERGFTLVETIVAVLVLSLVGLAAAQFAVTAIRTSYAQQMRSTAVSLGDDGVERVQAQIASVNSDSYFDELTKGMGESRVDDAYTALQKAGAFTSNGAVTTQLKDLGWAATADSSDTYIHPARTTTGKDFKQSEFMVYTVVEKAYRLSGTMQVKTASAWGLPNHGLDYVNGGDASGDVWTPTKPVTKAFKSGSTSTYVPVIRVVVGVTWPDNLTKNKTCIYTTSMVLDVNADWKLIV</sequence>
<evidence type="ECO:0008006" key="4">
    <source>
        <dbReference type="Google" id="ProtNLM"/>
    </source>
</evidence>
<evidence type="ECO:0000256" key="1">
    <source>
        <dbReference type="SAM" id="Phobius"/>
    </source>
</evidence>
<reference evidence="2 3" key="1">
    <citation type="submission" date="2014-03" db="EMBL/GenBank/DDBJ databases">
        <title>Genomics of Bifidobacteria.</title>
        <authorList>
            <person name="Ventura M."/>
            <person name="Milani C."/>
            <person name="Lugli G.A."/>
        </authorList>
    </citation>
    <scope>NUCLEOTIDE SEQUENCE [LARGE SCALE GENOMIC DNA]</scope>
    <source>
        <strain evidence="2 3">LMG 11341</strain>
    </source>
</reference>
<dbReference type="RefSeq" id="WP_033523607.1">
    <property type="nucleotide sequence ID" value="NZ_CADAXU010000001.1"/>
</dbReference>
<keyword evidence="1" id="KW-0472">Membrane</keyword>
<accession>A0A087BHZ0</accession>
<comment type="caution">
    <text evidence="2">The sequence shown here is derived from an EMBL/GenBank/DDBJ whole genome shotgun (WGS) entry which is preliminary data.</text>
</comment>
<proteinExistence type="predicted"/>
<keyword evidence="1" id="KW-0812">Transmembrane</keyword>
<name>A0A087BHZ0_9BIFI</name>
<keyword evidence="1" id="KW-1133">Transmembrane helix</keyword>
<evidence type="ECO:0000313" key="2">
    <source>
        <dbReference type="EMBL" id="KFI70640.1"/>
    </source>
</evidence>
<dbReference type="AlphaFoldDB" id="A0A087BHZ0"/>
<dbReference type="EMBL" id="JGZC01000005">
    <property type="protein sequence ID" value="KFI70640.1"/>
    <property type="molecule type" value="Genomic_DNA"/>
</dbReference>
<dbReference type="Proteomes" id="UP000029060">
    <property type="component" value="Unassembled WGS sequence"/>
</dbReference>
<feature type="transmembrane region" description="Helical" evidence="1">
    <location>
        <begin position="36"/>
        <end position="61"/>
    </location>
</feature>
<dbReference type="NCBIfam" id="TIGR02532">
    <property type="entry name" value="IV_pilin_GFxxxE"/>
    <property type="match status" value="1"/>
</dbReference>
<dbReference type="OrthoDB" id="3236681at2"/>
<dbReference type="PROSITE" id="PS00409">
    <property type="entry name" value="PROKAR_NTER_METHYL"/>
    <property type="match status" value="1"/>
</dbReference>
<dbReference type="eggNOG" id="COG4967">
    <property type="taxonomic scope" value="Bacteria"/>
</dbReference>
<dbReference type="Pfam" id="PF07963">
    <property type="entry name" value="N_methyl"/>
    <property type="match status" value="1"/>
</dbReference>
<organism evidence="2 3">
    <name type="scientific">Bifidobacterium merycicum</name>
    <dbReference type="NCBI Taxonomy" id="78345"/>
    <lineage>
        <taxon>Bacteria</taxon>
        <taxon>Bacillati</taxon>
        <taxon>Actinomycetota</taxon>
        <taxon>Actinomycetes</taxon>
        <taxon>Bifidobacteriales</taxon>
        <taxon>Bifidobacteriaceae</taxon>
        <taxon>Bifidobacterium</taxon>
    </lineage>
</organism>
<protein>
    <recommendedName>
        <fullName evidence="4">Prepilin-type N-terminal cleavage/methylation domain-containing protein</fullName>
    </recommendedName>
</protein>
<evidence type="ECO:0000313" key="3">
    <source>
        <dbReference type="Proteomes" id="UP000029060"/>
    </source>
</evidence>